<dbReference type="Proteomes" id="UP000231658">
    <property type="component" value="Unassembled WGS sequence"/>
</dbReference>
<keyword evidence="2" id="KW-1185">Reference proteome</keyword>
<sequence>MARPEGFVGHRFLIIKGITCPDRLSKQMSGCHYGLPLAHNKDQ</sequence>
<proteinExistence type="predicted"/>
<accession>A0A1C3RH76</accession>
<evidence type="ECO:0000313" key="2">
    <source>
        <dbReference type="Proteomes" id="UP000231658"/>
    </source>
</evidence>
<evidence type="ECO:0000313" key="1">
    <source>
        <dbReference type="EMBL" id="SCA56629.1"/>
    </source>
</evidence>
<dbReference type="EMBL" id="FLYE01000022">
    <property type="protein sequence ID" value="SCA56629.1"/>
    <property type="molecule type" value="Genomic_DNA"/>
</dbReference>
<organism evidence="1 2">
    <name type="scientific">Candidatus Terasakiella magnetica</name>
    <dbReference type="NCBI Taxonomy" id="1867952"/>
    <lineage>
        <taxon>Bacteria</taxon>
        <taxon>Pseudomonadati</taxon>
        <taxon>Pseudomonadota</taxon>
        <taxon>Alphaproteobacteria</taxon>
        <taxon>Rhodospirillales</taxon>
        <taxon>Terasakiellaceae</taxon>
        <taxon>Terasakiella</taxon>
    </lineage>
</organism>
<gene>
    <name evidence="1" type="ORF">MTBPR1_290003</name>
</gene>
<protein>
    <submittedName>
        <fullName evidence="1">Uncharacterized protein</fullName>
    </submittedName>
</protein>
<reference evidence="1 2" key="1">
    <citation type="submission" date="2016-07" db="EMBL/GenBank/DDBJ databases">
        <authorList>
            <person name="Lefevre C.T."/>
        </authorList>
    </citation>
    <scope>NUCLEOTIDE SEQUENCE [LARGE SCALE GENOMIC DNA]</scope>
    <source>
        <strain evidence="1">PR1</strain>
    </source>
</reference>
<dbReference type="AlphaFoldDB" id="A0A1C3RH76"/>
<name>A0A1C3RH76_9PROT</name>